<accession>A0A2D0NHD3</accession>
<proteinExistence type="predicted"/>
<dbReference type="Proteomes" id="UP000223913">
    <property type="component" value="Unassembled WGS sequence"/>
</dbReference>
<protein>
    <submittedName>
        <fullName evidence="1">Uncharacterized protein</fullName>
    </submittedName>
</protein>
<dbReference type="RefSeq" id="WP_099148684.1">
    <property type="nucleotide sequence ID" value="NZ_PDUD01000004.1"/>
</dbReference>
<gene>
    <name evidence="1" type="ORF">CRP01_03845</name>
</gene>
<comment type="caution">
    <text evidence="1">The sequence shown here is derived from an EMBL/GenBank/DDBJ whole genome shotgun (WGS) entry which is preliminary data.</text>
</comment>
<evidence type="ECO:0000313" key="1">
    <source>
        <dbReference type="EMBL" id="PHN07895.1"/>
    </source>
</evidence>
<dbReference type="AlphaFoldDB" id="A0A2D0NHD3"/>
<dbReference type="EMBL" id="PDUD01000004">
    <property type="protein sequence ID" value="PHN07895.1"/>
    <property type="molecule type" value="Genomic_DNA"/>
</dbReference>
<keyword evidence="2" id="KW-1185">Reference proteome</keyword>
<evidence type="ECO:0000313" key="2">
    <source>
        <dbReference type="Proteomes" id="UP000223913"/>
    </source>
</evidence>
<reference evidence="1 2" key="1">
    <citation type="submission" date="2017-10" db="EMBL/GenBank/DDBJ databases">
        <title>The draft genome sequence of Lewinella nigricans NBRC 102662.</title>
        <authorList>
            <person name="Wang K."/>
        </authorList>
    </citation>
    <scope>NUCLEOTIDE SEQUENCE [LARGE SCALE GENOMIC DNA]</scope>
    <source>
        <strain evidence="1 2">NBRC 102662</strain>
    </source>
</reference>
<organism evidence="1 2">
    <name type="scientific">Flavilitoribacter nigricans (strain ATCC 23147 / DSM 23189 / NBRC 102662 / NCIMB 1420 / SS-2)</name>
    <name type="common">Lewinella nigricans</name>
    <dbReference type="NCBI Taxonomy" id="1122177"/>
    <lineage>
        <taxon>Bacteria</taxon>
        <taxon>Pseudomonadati</taxon>
        <taxon>Bacteroidota</taxon>
        <taxon>Saprospiria</taxon>
        <taxon>Saprospirales</taxon>
        <taxon>Lewinellaceae</taxon>
        <taxon>Flavilitoribacter</taxon>
    </lineage>
</organism>
<name>A0A2D0NHD3_FLAN2</name>
<sequence>MARDIIIYGIDQERTLARIRSHWTTWQLPGDTLAHWLKVLAEPTIAGLQDLENLFLEQKDWTTEELYAALGAEELVAFRSRENGLALLALIDYYHAGFSWEGTDDGVFASSDGSALLPPETMHHLLDWLLAAAAVLAEDIDPNESNRDLDPVLLAEAGRMRQKSGFYPADFSAFGDMLYRIREWRDVILAAEGMDWFYLENSY</sequence>